<keyword evidence="5" id="KW-0067">ATP-binding</keyword>
<keyword evidence="7" id="KW-0030">Aminoacyl-tRNA synthetase</keyword>
<dbReference type="InterPro" id="IPR002303">
    <property type="entry name" value="Valyl-tRNA_ligase"/>
</dbReference>
<keyword evidence="6" id="KW-0648">Protein biosynthesis</keyword>
<evidence type="ECO:0000256" key="3">
    <source>
        <dbReference type="ARBA" id="ARBA00022598"/>
    </source>
</evidence>
<dbReference type="InterPro" id="IPR009008">
    <property type="entry name" value="Val/Leu/Ile-tRNA-synth_edit"/>
</dbReference>
<dbReference type="GO" id="GO:0005524">
    <property type="term" value="F:ATP binding"/>
    <property type="evidence" value="ECO:0007669"/>
    <property type="project" value="UniProtKB-KW"/>
</dbReference>
<dbReference type="AlphaFoldDB" id="A0ABD3ALE1"/>
<accession>A0ABD3ALE1</accession>
<evidence type="ECO:0000256" key="8">
    <source>
        <dbReference type="ARBA" id="ARBA00029936"/>
    </source>
</evidence>
<organism evidence="9 10">
    <name type="scientific">Cinchona calisaya</name>
    <dbReference type="NCBI Taxonomy" id="153742"/>
    <lineage>
        <taxon>Eukaryota</taxon>
        <taxon>Viridiplantae</taxon>
        <taxon>Streptophyta</taxon>
        <taxon>Embryophyta</taxon>
        <taxon>Tracheophyta</taxon>
        <taxon>Spermatophyta</taxon>
        <taxon>Magnoliopsida</taxon>
        <taxon>eudicotyledons</taxon>
        <taxon>Gunneridae</taxon>
        <taxon>Pentapetalae</taxon>
        <taxon>asterids</taxon>
        <taxon>lamiids</taxon>
        <taxon>Gentianales</taxon>
        <taxon>Rubiaceae</taxon>
        <taxon>Cinchonoideae</taxon>
        <taxon>Cinchoneae</taxon>
        <taxon>Cinchona</taxon>
    </lineage>
</organism>
<evidence type="ECO:0000256" key="5">
    <source>
        <dbReference type="ARBA" id="ARBA00022840"/>
    </source>
</evidence>
<dbReference type="Proteomes" id="UP001630127">
    <property type="component" value="Unassembled WGS sequence"/>
</dbReference>
<dbReference type="SUPFAM" id="SSF50677">
    <property type="entry name" value="ValRS/IleRS/LeuRS editing domain"/>
    <property type="match status" value="1"/>
</dbReference>
<keyword evidence="3" id="KW-0436">Ligase</keyword>
<protein>
    <recommendedName>
        <fullName evidence="2">valine--tRNA ligase</fullName>
        <ecNumber evidence="2">6.1.1.9</ecNumber>
    </recommendedName>
    <alternativeName>
        <fullName evidence="8">Valyl-tRNA synthetase</fullName>
    </alternativeName>
</protein>
<keyword evidence="4" id="KW-0547">Nucleotide-binding</keyword>
<name>A0ABD3ALE1_9GENT</name>
<dbReference type="GO" id="GO:0004832">
    <property type="term" value="F:valine-tRNA ligase activity"/>
    <property type="evidence" value="ECO:0007669"/>
    <property type="project" value="UniProtKB-EC"/>
</dbReference>
<evidence type="ECO:0000256" key="2">
    <source>
        <dbReference type="ARBA" id="ARBA00013169"/>
    </source>
</evidence>
<evidence type="ECO:0000256" key="7">
    <source>
        <dbReference type="ARBA" id="ARBA00023146"/>
    </source>
</evidence>
<proteinExistence type="inferred from homology"/>
<dbReference type="PANTHER" id="PTHR11946">
    <property type="entry name" value="VALYL-TRNA SYNTHETASES"/>
    <property type="match status" value="1"/>
</dbReference>
<dbReference type="SUPFAM" id="SSF52374">
    <property type="entry name" value="Nucleotidylyl transferase"/>
    <property type="match status" value="1"/>
</dbReference>
<evidence type="ECO:0000256" key="4">
    <source>
        <dbReference type="ARBA" id="ARBA00022741"/>
    </source>
</evidence>
<dbReference type="EC" id="6.1.1.9" evidence="2"/>
<dbReference type="EMBL" id="JBJUIK010000003">
    <property type="protein sequence ID" value="KAL3531903.1"/>
    <property type="molecule type" value="Genomic_DNA"/>
</dbReference>
<dbReference type="PANTHER" id="PTHR11946:SF109">
    <property type="entry name" value="VALINE--TRNA LIGASE"/>
    <property type="match status" value="1"/>
</dbReference>
<evidence type="ECO:0000313" key="10">
    <source>
        <dbReference type="Proteomes" id="UP001630127"/>
    </source>
</evidence>
<keyword evidence="10" id="KW-1185">Reference proteome</keyword>
<comment type="similarity">
    <text evidence="1">Belongs to the class-I aminoacyl-tRNA synthetase family.</text>
</comment>
<dbReference type="GO" id="GO:0006412">
    <property type="term" value="P:translation"/>
    <property type="evidence" value="ECO:0007669"/>
    <property type="project" value="UniProtKB-KW"/>
</dbReference>
<evidence type="ECO:0000256" key="1">
    <source>
        <dbReference type="ARBA" id="ARBA00005594"/>
    </source>
</evidence>
<evidence type="ECO:0000256" key="6">
    <source>
        <dbReference type="ARBA" id="ARBA00022917"/>
    </source>
</evidence>
<evidence type="ECO:0000313" key="9">
    <source>
        <dbReference type="EMBL" id="KAL3531903.1"/>
    </source>
</evidence>
<comment type="caution">
    <text evidence="9">The sequence shown here is derived from an EMBL/GenBank/DDBJ whole genome shotgun (WGS) entry which is preliminary data.</text>
</comment>
<sequence>MAVALYCVFLPSKVESPDTVYNVEAKIPLDQQRFIFCLKTQGILADYTHSPPCSPPHTEFKKVLVSCNGRTLESFEKSCTASSLLWYLSFTNQDILPVVDLVESDIKIPEMTKAENTERERTEKAKGCTKAEAAKLQAQSSNSLKAGKKKKFKREGLEDNAEDYVDSEIALGENKRLSHQMAKAYNPSAVEISQWSLAGYHRMSGFNALWVTGMDHAGIATQIDHRDIKERTLLKVPNYEDPVKFGVLTSFACPFEGDLGEIVVATLRVETILGIPAIAIHPDEKDAGTFMENLPFIRWYWCC</sequence>
<gene>
    <name evidence="9" type="ORF">ACH5RR_005424</name>
</gene>
<reference evidence="9 10" key="1">
    <citation type="submission" date="2024-11" db="EMBL/GenBank/DDBJ databases">
        <title>A near-complete genome assembly of Cinchona calisaya.</title>
        <authorList>
            <person name="Lian D.C."/>
            <person name="Zhao X.W."/>
            <person name="Wei L."/>
        </authorList>
    </citation>
    <scope>NUCLEOTIDE SEQUENCE [LARGE SCALE GENOMIC DNA]</scope>
    <source>
        <tissue evidence="9">Nenye</tissue>
    </source>
</reference>